<evidence type="ECO:0000313" key="3">
    <source>
        <dbReference type="EMBL" id="MDI9237923.1"/>
    </source>
</evidence>
<dbReference type="RefSeq" id="WP_283211419.1">
    <property type="nucleotide sequence ID" value="NZ_JASGBI010000001.1"/>
</dbReference>
<evidence type="ECO:0000256" key="1">
    <source>
        <dbReference type="SAM" id="SignalP"/>
    </source>
</evidence>
<organism evidence="3 4">
    <name type="scientific">Lysobacter stagni</name>
    <dbReference type="NCBI Taxonomy" id="3045172"/>
    <lineage>
        <taxon>Bacteria</taxon>
        <taxon>Pseudomonadati</taxon>
        <taxon>Pseudomonadota</taxon>
        <taxon>Gammaproteobacteria</taxon>
        <taxon>Lysobacterales</taxon>
        <taxon>Lysobacteraceae</taxon>
        <taxon>Lysobacter</taxon>
    </lineage>
</organism>
<feature type="chain" id="PRO_5046981063" evidence="1">
    <location>
        <begin position="20"/>
        <end position="165"/>
    </location>
</feature>
<accession>A0ABT6XCQ0</accession>
<comment type="caution">
    <text evidence="3">The sequence shown here is derived from an EMBL/GenBank/DDBJ whole genome shotgun (WGS) entry which is preliminary data.</text>
</comment>
<dbReference type="Pfam" id="PF09832">
    <property type="entry name" value="DUF2059"/>
    <property type="match status" value="1"/>
</dbReference>
<feature type="signal peptide" evidence="1">
    <location>
        <begin position="1"/>
        <end position="19"/>
    </location>
</feature>
<name>A0ABT6XCQ0_9GAMM</name>
<dbReference type="InterPro" id="IPR018637">
    <property type="entry name" value="DUF2059"/>
</dbReference>
<evidence type="ECO:0000259" key="2">
    <source>
        <dbReference type="Pfam" id="PF09832"/>
    </source>
</evidence>
<keyword evidence="1" id="KW-0732">Signal</keyword>
<protein>
    <submittedName>
        <fullName evidence="3">DUF2059 domain-containing protein</fullName>
    </submittedName>
</protein>
<dbReference type="Proteomes" id="UP001321580">
    <property type="component" value="Unassembled WGS sequence"/>
</dbReference>
<gene>
    <name evidence="3" type="ORF">QLQ15_03260</name>
</gene>
<evidence type="ECO:0000313" key="4">
    <source>
        <dbReference type="Proteomes" id="UP001321580"/>
    </source>
</evidence>
<dbReference type="EMBL" id="JASGBI010000001">
    <property type="protein sequence ID" value="MDI9237923.1"/>
    <property type="molecule type" value="Genomic_DNA"/>
</dbReference>
<sequence length="165" mass="18612">MTRFLLALLLALATPLAHAAAPTDAQIDRLLDVMRMRQALETMLPQVEAMQQQMFERMTADTPMSAEQRALAQRILARTSQNLRNTLTWGKLAPIYRDVYRTTFDAQDMDAMIDFYGSAAGQRVLEKMPKAMQATMAATQTLVAPMMQQMQKDIAEELQQAQDKS</sequence>
<keyword evidence="4" id="KW-1185">Reference proteome</keyword>
<proteinExistence type="predicted"/>
<reference evidence="3 4" key="1">
    <citation type="submission" date="2023-05" db="EMBL/GenBank/DDBJ databases">
        <title>Lysobacter sp. strain LF1 Genome sequencing and assembly.</title>
        <authorList>
            <person name="Jung Y."/>
        </authorList>
    </citation>
    <scope>NUCLEOTIDE SEQUENCE [LARGE SCALE GENOMIC DNA]</scope>
    <source>
        <strain evidence="3 4">LF1</strain>
    </source>
</reference>
<feature type="domain" description="DUF2059" evidence="2">
    <location>
        <begin position="91"/>
        <end position="149"/>
    </location>
</feature>